<accession>A0ABQ6NBD0</accession>
<dbReference type="PANTHER" id="PTHR10635:SF0">
    <property type="entry name" value="COATOMER SUBUNIT BETA"/>
    <property type="match status" value="1"/>
</dbReference>
<feature type="non-terminal residue" evidence="2">
    <location>
        <position position="210"/>
    </location>
</feature>
<comment type="caution">
    <text evidence="2">The sequence shown here is derived from an EMBL/GenBank/DDBJ whole genome shotgun (WGS) entry which is preliminary data.</text>
</comment>
<dbReference type="SUPFAM" id="SSF48371">
    <property type="entry name" value="ARM repeat"/>
    <property type="match status" value="1"/>
</dbReference>
<dbReference type="Gene3D" id="1.25.10.10">
    <property type="entry name" value="Leucine-rich Repeat Variant"/>
    <property type="match status" value="1"/>
</dbReference>
<dbReference type="InterPro" id="IPR011989">
    <property type="entry name" value="ARM-like"/>
</dbReference>
<feature type="domain" description="Clathrin/coatomer adaptor adaptin-like N-terminal" evidence="1">
    <location>
        <begin position="39"/>
        <end position="207"/>
    </location>
</feature>
<keyword evidence="3" id="KW-1185">Reference proteome</keyword>
<sequence length="210" mass="23466">MSSSNETYCSFTLPSELTTGGLPSEADICLSLESRSAPAQIAALKSCIMAMLAGEAMPKVVMQVIRYCINTDDHQLKKVIQLFWEVVPKFQPRAPGSKEPEKLLPEMILVCNALMNDLNHPNEYVRGSMLRFLCKINSSEILGPLMESIKSNLEHRHSYVRKNAALCAFHVHRMHGEALLPDGPEMMARFIAAETDSCARRNAFLMLINQ</sequence>
<gene>
    <name evidence="2" type="ORF">TeGR_g14119</name>
</gene>
<dbReference type="InterPro" id="IPR016460">
    <property type="entry name" value="COPB1"/>
</dbReference>
<name>A0ABQ6NBD0_9STRA</name>
<reference evidence="2 3" key="1">
    <citation type="journal article" date="2023" name="Commun. Biol.">
        <title>Genome analysis of Parmales, the sister group of diatoms, reveals the evolutionary specialization of diatoms from phago-mixotrophs to photoautotrophs.</title>
        <authorList>
            <person name="Ban H."/>
            <person name="Sato S."/>
            <person name="Yoshikawa S."/>
            <person name="Yamada K."/>
            <person name="Nakamura Y."/>
            <person name="Ichinomiya M."/>
            <person name="Sato N."/>
            <person name="Blanc-Mathieu R."/>
            <person name="Endo H."/>
            <person name="Kuwata A."/>
            <person name="Ogata H."/>
        </authorList>
    </citation>
    <scope>NUCLEOTIDE SEQUENCE [LARGE SCALE GENOMIC DNA]</scope>
</reference>
<dbReference type="EMBL" id="BRYB01006230">
    <property type="protein sequence ID" value="GMI52665.1"/>
    <property type="molecule type" value="Genomic_DNA"/>
</dbReference>
<proteinExistence type="predicted"/>
<evidence type="ECO:0000259" key="1">
    <source>
        <dbReference type="Pfam" id="PF01602"/>
    </source>
</evidence>
<dbReference type="Pfam" id="PF01602">
    <property type="entry name" value="Adaptin_N"/>
    <property type="match status" value="1"/>
</dbReference>
<dbReference type="Proteomes" id="UP001165060">
    <property type="component" value="Unassembled WGS sequence"/>
</dbReference>
<evidence type="ECO:0000313" key="2">
    <source>
        <dbReference type="EMBL" id="GMI52665.1"/>
    </source>
</evidence>
<evidence type="ECO:0000313" key="3">
    <source>
        <dbReference type="Proteomes" id="UP001165060"/>
    </source>
</evidence>
<protein>
    <recommendedName>
        <fullName evidence="1">Clathrin/coatomer adaptor adaptin-like N-terminal domain-containing protein</fullName>
    </recommendedName>
</protein>
<organism evidence="2 3">
    <name type="scientific">Tetraparma gracilis</name>
    <dbReference type="NCBI Taxonomy" id="2962635"/>
    <lineage>
        <taxon>Eukaryota</taxon>
        <taxon>Sar</taxon>
        <taxon>Stramenopiles</taxon>
        <taxon>Ochrophyta</taxon>
        <taxon>Bolidophyceae</taxon>
        <taxon>Parmales</taxon>
        <taxon>Triparmaceae</taxon>
        <taxon>Tetraparma</taxon>
    </lineage>
</organism>
<dbReference type="InterPro" id="IPR016024">
    <property type="entry name" value="ARM-type_fold"/>
</dbReference>
<dbReference type="PANTHER" id="PTHR10635">
    <property type="entry name" value="COATOMER SUBUNIT BETA"/>
    <property type="match status" value="1"/>
</dbReference>
<dbReference type="InterPro" id="IPR002553">
    <property type="entry name" value="Clathrin/coatomer_adapt-like_N"/>
</dbReference>